<comment type="caution">
    <text evidence="2">The sequence shown here is derived from an EMBL/GenBank/DDBJ whole genome shotgun (WGS) entry which is preliminary data.</text>
</comment>
<gene>
    <name evidence="2" type="ORF">CNEO_40913</name>
</gene>
<reference evidence="2" key="1">
    <citation type="submission" date="2021-10" db="EMBL/GenBank/DDBJ databases">
        <authorList>
            <person name="Mesa V."/>
        </authorList>
    </citation>
    <scope>NUCLEOTIDE SEQUENCE</scope>
    <source>
        <strain evidence="2">CC3_PB</strain>
    </source>
</reference>
<dbReference type="Pfam" id="PF10145">
    <property type="entry name" value="PhageMin_Tail"/>
    <property type="match status" value="1"/>
</dbReference>
<protein>
    <submittedName>
        <fullName evidence="2">PhageMin_Tail domain-containing protein</fullName>
    </submittedName>
</protein>
<dbReference type="PANTHER" id="PTHR37813:SF1">
    <property type="entry name" value="FELS-2 PROPHAGE PROTEIN"/>
    <property type="match status" value="1"/>
</dbReference>
<proteinExistence type="predicted"/>
<dbReference type="RefSeq" id="WP_210886469.1">
    <property type="nucleotide sequence ID" value="NZ_CAKJVE010000004.1"/>
</dbReference>
<organism evidence="2 3">
    <name type="scientific">Clostridium neonatale</name>
    <dbReference type="NCBI Taxonomy" id="137838"/>
    <lineage>
        <taxon>Bacteria</taxon>
        <taxon>Bacillati</taxon>
        <taxon>Bacillota</taxon>
        <taxon>Clostridia</taxon>
        <taxon>Eubacteriales</taxon>
        <taxon>Clostridiaceae</taxon>
        <taxon>Clostridium</taxon>
    </lineage>
</organism>
<evidence type="ECO:0000259" key="1">
    <source>
        <dbReference type="Pfam" id="PF10145"/>
    </source>
</evidence>
<dbReference type="Gene3D" id="1.10.287.950">
    <property type="entry name" value="Methyl-accepting chemotaxis protein"/>
    <property type="match status" value="1"/>
</dbReference>
<name>A0AA86JP40_9CLOT</name>
<evidence type="ECO:0000313" key="3">
    <source>
        <dbReference type="Proteomes" id="UP000789738"/>
    </source>
</evidence>
<dbReference type="Proteomes" id="UP000789738">
    <property type="component" value="Unassembled WGS sequence"/>
</dbReference>
<dbReference type="Gene3D" id="1.20.120.20">
    <property type="entry name" value="Apolipoprotein"/>
    <property type="match status" value="1"/>
</dbReference>
<dbReference type="EMBL" id="CAKJVE010000004">
    <property type="protein sequence ID" value="CAG9704005.1"/>
    <property type="molecule type" value="Genomic_DNA"/>
</dbReference>
<dbReference type="AlphaFoldDB" id="A0AA86JP40"/>
<accession>A0AA86JP40</accession>
<sequence length="989" mass="106914">MAVDEMVIKFGIDSSNFEGGLTKINSGMKLLQSEFKASSQGLEGFGNDTQKLANKSEYLNKAIELQKLKVKQLQESYNKSKTETREFSKSTMDAGVKVNNAVSYLAKMENELKQVDSQLEKAEKSSDETGGAFSKLGEKVKSAFSGMGEYIKRGIGLAIGGDIWDKAKEGFTSIVTFSSDLKVALNGLQSSTGATDKEMSALKQTMVDIYNDNFGEGFEDISNSLATVKQQTGASGEELKKMTENALLLRDTFDMDVTESVRSANMLMQQFGMTSDEAYNYIAQGAQNGLDKNGDLLDSINEYSVHFKQLGLDADDMFNMLSNGAKSGTFSVDKLGDAVKEFGIRVKDGTADESFKQLGLSVDETKNKFGQGGEVAKEALKNVTTALFNMKDPIQQNNIGVQLFGTMWEDLGAKGVSALTNMNGSINGTKDVLNSINQVKYNDIGSAFEGIKRNIETSVLVPIGDKMLPKLNELGQWFKTNMPTIKTSFSNAFDQVSPILDGVGVAFTLLLSNINLVIPVVATLGSAFATLKMVAIVNNTITSIKNLKNNVANTISTVKTLGANLKMAATNALNFSKNIATGTKNLASNAWKSGTTIIKNIGTAMLNGAKAAGTFALNLGKTALAFAKNAIQTGIATAKMVAHKVATLACSVATKAMSIAQGALNLVMSLNPIGLIIIGITALIATIVLLWNKCEWFRNAIKVFFEVNKIMFQALCEALKVAWEGFKIAFKAVCDWLKPYIEVIWNAIKTTFEIVVNALKTTWEGFKVTWTTVAQAISTTWNTITNAIRTVWTTICVALSTAWNTFKSGFDTVTNGISSAWAAVTGKITSVWDSVCSKVRSAWEGIKAPFKSVVDWIGNIWQGIKSKFKLPHFTVSGSLNPLKWGDEGTPSIGVQWYAKGGIMTDPTVFGMNGTNAMVGGEAGEEAILPLDGFYKNLDDMLNDKLGSVIDKIGNRPVQITTLINVDGRQIAKATSRYMDEELAFNSSRG</sequence>
<dbReference type="PANTHER" id="PTHR37813">
    <property type="entry name" value="FELS-2 PROPHAGE PROTEIN"/>
    <property type="match status" value="1"/>
</dbReference>
<evidence type="ECO:0000313" key="2">
    <source>
        <dbReference type="EMBL" id="CAG9704005.1"/>
    </source>
</evidence>
<dbReference type="InterPro" id="IPR010090">
    <property type="entry name" value="Phage_tape_meas"/>
</dbReference>
<feature type="domain" description="Phage tail tape measure protein" evidence="1">
    <location>
        <begin position="214"/>
        <end position="405"/>
    </location>
</feature>